<feature type="region of interest" description="Disordered" evidence="1">
    <location>
        <begin position="1"/>
        <end position="69"/>
    </location>
</feature>
<evidence type="ECO:0000313" key="2">
    <source>
        <dbReference type="EMBL" id="KAL2652319.1"/>
    </source>
</evidence>
<reference evidence="2 3" key="1">
    <citation type="submission" date="2024-09" db="EMBL/GenBank/DDBJ databases">
        <title>Chromosome-scale assembly of Riccia fluitans.</title>
        <authorList>
            <person name="Paukszto L."/>
            <person name="Sawicki J."/>
            <person name="Karawczyk K."/>
            <person name="Piernik-Szablinska J."/>
            <person name="Szczecinska M."/>
            <person name="Mazdziarz M."/>
        </authorList>
    </citation>
    <scope>NUCLEOTIDE SEQUENCE [LARGE SCALE GENOMIC DNA]</scope>
    <source>
        <strain evidence="2">Rf_01</strain>
        <tissue evidence="2">Aerial parts of the thallus</tissue>
    </source>
</reference>
<dbReference type="AlphaFoldDB" id="A0ABD1ZLI8"/>
<feature type="compositionally biased region" description="Basic and acidic residues" evidence="1">
    <location>
        <begin position="1"/>
        <end position="14"/>
    </location>
</feature>
<dbReference type="Proteomes" id="UP001605036">
    <property type="component" value="Unassembled WGS sequence"/>
</dbReference>
<accession>A0ABD1ZLI8</accession>
<evidence type="ECO:0000256" key="1">
    <source>
        <dbReference type="SAM" id="MobiDB-lite"/>
    </source>
</evidence>
<proteinExistence type="predicted"/>
<sequence length="69" mass="8061">MERKMKEMEDKISRGEILYSSYSSNEQEETIRQSNDVDKSRGEGDVFESPLTTKMQKGKRKLRSSQVDK</sequence>
<organism evidence="2 3">
    <name type="scientific">Riccia fluitans</name>
    <dbReference type="NCBI Taxonomy" id="41844"/>
    <lineage>
        <taxon>Eukaryota</taxon>
        <taxon>Viridiplantae</taxon>
        <taxon>Streptophyta</taxon>
        <taxon>Embryophyta</taxon>
        <taxon>Marchantiophyta</taxon>
        <taxon>Marchantiopsida</taxon>
        <taxon>Marchantiidae</taxon>
        <taxon>Marchantiales</taxon>
        <taxon>Ricciaceae</taxon>
        <taxon>Riccia</taxon>
    </lineage>
</organism>
<keyword evidence="3" id="KW-1185">Reference proteome</keyword>
<comment type="caution">
    <text evidence="2">The sequence shown here is derived from an EMBL/GenBank/DDBJ whole genome shotgun (WGS) entry which is preliminary data.</text>
</comment>
<gene>
    <name evidence="2" type="ORF">R1flu_020447</name>
</gene>
<name>A0ABD1ZLI8_9MARC</name>
<dbReference type="EMBL" id="JBHFFA010000001">
    <property type="protein sequence ID" value="KAL2652319.1"/>
    <property type="molecule type" value="Genomic_DNA"/>
</dbReference>
<protein>
    <submittedName>
        <fullName evidence="2">Uncharacterized protein</fullName>
    </submittedName>
</protein>
<feature type="compositionally biased region" description="Basic and acidic residues" evidence="1">
    <location>
        <begin position="29"/>
        <end position="44"/>
    </location>
</feature>
<evidence type="ECO:0000313" key="3">
    <source>
        <dbReference type="Proteomes" id="UP001605036"/>
    </source>
</evidence>